<keyword evidence="1" id="KW-0812">Transmembrane</keyword>
<feature type="transmembrane region" description="Helical" evidence="1">
    <location>
        <begin position="132"/>
        <end position="156"/>
    </location>
</feature>
<keyword evidence="1" id="KW-0472">Membrane</keyword>
<dbReference type="InterPro" id="IPR056120">
    <property type="entry name" value="DUF7703"/>
</dbReference>
<keyword evidence="1" id="KW-1133">Transmembrane helix</keyword>
<feature type="transmembrane region" description="Helical" evidence="1">
    <location>
        <begin position="30"/>
        <end position="51"/>
    </location>
</feature>
<evidence type="ECO:0000256" key="1">
    <source>
        <dbReference type="SAM" id="Phobius"/>
    </source>
</evidence>
<feature type="transmembrane region" description="Helical" evidence="1">
    <location>
        <begin position="67"/>
        <end position="88"/>
    </location>
</feature>
<evidence type="ECO:0000313" key="4">
    <source>
        <dbReference type="Proteomes" id="UP001338125"/>
    </source>
</evidence>
<accession>A0ABR0SZ68</accession>
<evidence type="ECO:0000313" key="3">
    <source>
        <dbReference type="EMBL" id="KAK5997065.1"/>
    </source>
</evidence>
<feature type="transmembrane region" description="Helical" evidence="1">
    <location>
        <begin position="176"/>
        <end position="194"/>
    </location>
</feature>
<dbReference type="PANTHER" id="PTHR37013:SF3">
    <property type="entry name" value="INTEGRAL MEMBRANE PROTEIN (AFU_ORTHOLOGUE AFUA_1G05950)"/>
    <property type="match status" value="1"/>
</dbReference>
<protein>
    <recommendedName>
        <fullName evidence="2">DUF7703 domain-containing protein</fullName>
    </recommendedName>
</protein>
<feature type="transmembrane region" description="Helical" evidence="1">
    <location>
        <begin position="214"/>
        <end position="235"/>
    </location>
</feature>
<gene>
    <name evidence="3" type="ORF">PT974_02416</name>
</gene>
<keyword evidence="4" id="KW-1185">Reference proteome</keyword>
<name>A0ABR0SZ68_9HYPO</name>
<evidence type="ECO:0000259" key="2">
    <source>
        <dbReference type="Pfam" id="PF24802"/>
    </source>
</evidence>
<feature type="transmembrane region" description="Helical" evidence="1">
    <location>
        <begin position="100"/>
        <end position="120"/>
    </location>
</feature>
<dbReference type="PANTHER" id="PTHR37013">
    <property type="entry name" value="INTEGRAL MEMBRANE PROTEIN (AFU_ORTHOLOGUE AFUA_1G05950)-RELATED"/>
    <property type="match status" value="1"/>
</dbReference>
<dbReference type="EMBL" id="JAVFKD010000002">
    <property type="protein sequence ID" value="KAK5997065.1"/>
    <property type="molecule type" value="Genomic_DNA"/>
</dbReference>
<feature type="domain" description="DUF7703" evidence="2">
    <location>
        <begin position="35"/>
        <end position="270"/>
    </location>
</feature>
<dbReference type="Pfam" id="PF24802">
    <property type="entry name" value="DUF7703"/>
    <property type="match status" value="1"/>
</dbReference>
<sequence length="315" mass="34993">MAQFHSAAAAVEARDSNLTVSGGGITPDSIVTGSGAVMVATFLALAMYNFLELNAIILTTFKKRAGLYFWSFMVATWGLPVYSLGFLIKNFHLSSNLHVQAAFIIVGWSSMVTGQSMVLYSRLHLVLYDETWLRAVLIMIIVDAIICHTPIAVFIVGANSSNPGPWVAPYSAYEKVQVTIFFLQEMIISGLYIAQTLKILRITAITRRKTNRHILRHLLVVSVVVAILDTIILSLEYANLYYLQTTFKALVYSMKLKLEFSILNRLVDLAQPQTGLAYVPTTGHTNGPEDEDEFNFNLRETGPELNFGSLDLRGM</sequence>
<comment type="caution">
    <text evidence="3">The sequence shown here is derived from an EMBL/GenBank/DDBJ whole genome shotgun (WGS) entry which is preliminary data.</text>
</comment>
<proteinExistence type="predicted"/>
<reference evidence="3 4" key="1">
    <citation type="submission" date="2024-01" db="EMBL/GenBank/DDBJ databases">
        <title>Complete genome of Cladobotryum mycophilum ATHUM6906.</title>
        <authorList>
            <person name="Christinaki A.C."/>
            <person name="Myridakis A.I."/>
            <person name="Kouvelis V.N."/>
        </authorList>
    </citation>
    <scope>NUCLEOTIDE SEQUENCE [LARGE SCALE GENOMIC DNA]</scope>
    <source>
        <strain evidence="3 4">ATHUM6906</strain>
    </source>
</reference>
<dbReference type="Proteomes" id="UP001338125">
    <property type="component" value="Unassembled WGS sequence"/>
</dbReference>
<organism evidence="3 4">
    <name type="scientific">Cladobotryum mycophilum</name>
    <dbReference type="NCBI Taxonomy" id="491253"/>
    <lineage>
        <taxon>Eukaryota</taxon>
        <taxon>Fungi</taxon>
        <taxon>Dikarya</taxon>
        <taxon>Ascomycota</taxon>
        <taxon>Pezizomycotina</taxon>
        <taxon>Sordariomycetes</taxon>
        <taxon>Hypocreomycetidae</taxon>
        <taxon>Hypocreales</taxon>
        <taxon>Hypocreaceae</taxon>
        <taxon>Cladobotryum</taxon>
    </lineage>
</organism>